<gene>
    <name evidence="3" type="ORF">E1298_46650</name>
</gene>
<feature type="compositionally biased region" description="Basic and acidic residues" evidence="1">
    <location>
        <begin position="97"/>
        <end position="121"/>
    </location>
</feature>
<keyword evidence="2" id="KW-0812">Transmembrane</keyword>
<feature type="transmembrane region" description="Helical" evidence="2">
    <location>
        <begin position="269"/>
        <end position="289"/>
    </location>
</feature>
<feature type="compositionally biased region" description="Pro residues" evidence="1">
    <location>
        <begin position="30"/>
        <end position="44"/>
    </location>
</feature>
<dbReference type="OrthoDB" id="9944465at2"/>
<proteinExistence type="predicted"/>
<accession>A0A4R4ZLJ2</accession>
<keyword evidence="4" id="KW-1185">Reference proteome</keyword>
<keyword evidence="2" id="KW-0472">Membrane</keyword>
<evidence type="ECO:0000313" key="4">
    <source>
        <dbReference type="Proteomes" id="UP000294513"/>
    </source>
</evidence>
<dbReference type="EMBL" id="SMKU01000665">
    <property type="protein sequence ID" value="TDD59415.1"/>
    <property type="molecule type" value="Genomic_DNA"/>
</dbReference>
<feature type="transmembrane region" description="Helical" evidence="2">
    <location>
        <begin position="229"/>
        <end position="248"/>
    </location>
</feature>
<feature type="compositionally biased region" description="Pro residues" evidence="1">
    <location>
        <begin position="69"/>
        <end position="80"/>
    </location>
</feature>
<feature type="region of interest" description="Disordered" evidence="1">
    <location>
        <begin position="1"/>
        <end position="121"/>
    </location>
</feature>
<sequence length="324" mass="33777">MPGPGSTPPPHPVPAPVAAQPKDFVGQLPPAAPPPVPPPAPGPYETPSYGRRGYAPYSGQPSYDQAAGYPPPYGLPPATQPDPSALQRRPEQGGPYDPRDPRAQEAQRRAERPRDDRDKNAGKPYGWYRVLSFLVLVALLGFANIAPLPAMAVAIAGVLVLRMADKAAKGMEDKRTRRGPRSGDAVAAAFKTPLHLPGAVLVTVLLSGLSLCAGGILLGVLIFAQPDMAASRAIAISAMAVIGLLCLAPGSGAPRRQMARMWGAVLPRTGAALAGVLILGIFAAVLVGLSQKQPPDTTPLDGMSQDLESLRADVHDRLAEIPGI</sequence>
<keyword evidence="2" id="KW-1133">Transmembrane helix</keyword>
<dbReference type="Proteomes" id="UP000294513">
    <property type="component" value="Unassembled WGS sequence"/>
</dbReference>
<organism evidence="3 4">
    <name type="scientific">Actinomadura rubrisoli</name>
    <dbReference type="NCBI Taxonomy" id="2530368"/>
    <lineage>
        <taxon>Bacteria</taxon>
        <taxon>Bacillati</taxon>
        <taxon>Actinomycetota</taxon>
        <taxon>Actinomycetes</taxon>
        <taxon>Streptosporangiales</taxon>
        <taxon>Thermomonosporaceae</taxon>
        <taxon>Actinomadura</taxon>
    </lineage>
</organism>
<comment type="caution">
    <text evidence="3">The sequence shown here is derived from an EMBL/GenBank/DDBJ whole genome shotgun (WGS) entry which is preliminary data.</text>
</comment>
<evidence type="ECO:0000256" key="1">
    <source>
        <dbReference type="SAM" id="MobiDB-lite"/>
    </source>
</evidence>
<evidence type="ECO:0000313" key="3">
    <source>
        <dbReference type="EMBL" id="TDD59415.1"/>
    </source>
</evidence>
<dbReference type="AlphaFoldDB" id="A0A4R4ZLJ2"/>
<feature type="compositionally biased region" description="Pro residues" evidence="1">
    <location>
        <begin position="1"/>
        <end position="15"/>
    </location>
</feature>
<reference evidence="3 4" key="1">
    <citation type="submission" date="2019-03" db="EMBL/GenBank/DDBJ databases">
        <title>Draft genome sequences of novel Actinobacteria.</title>
        <authorList>
            <person name="Sahin N."/>
            <person name="Ay H."/>
            <person name="Saygin H."/>
        </authorList>
    </citation>
    <scope>NUCLEOTIDE SEQUENCE [LARGE SCALE GENOMIC DNA]</scope>
    <source>
        <strain evidence="3 4">H3C3</strain>
    </source>
</reference>
<name>A0A4R4ZLJ2_9ACTN</name>
<feature type="transmembrane region" description="Helical" evidence="2">
    <location>
        <begin position="199"/>
        <end position="223"/>
    </location>
</feature>
<protein>
    <submittedName>
        <fullName evidence="3">Uncharacterized protein</fullName>
    </submittedName>
</protein>
<evidence type="ECO:0000256" key="2">
    <source>
        <dbReference type="SAM" id="Phobius"/>
    </source>
</evidence>